<dbReference type="EMBL" id="CXWC01000011">
    <property type="protein sequence ID" value="CTQ73870.1"/>
    <property type="molecule type" value="Genomic_DNA"/>
</dbReference>
<organism evidence="2 3">
    <name type="scientific">Roseibium album</name>
    <dbReference type="NCBI Taxonomy" id="311410"/>
    <lineage>
        <taxon>Bacteria</taxon>
        <taxon>Pseudomonadati</taxon>
        <taxon>Pseudomonadota</taxon>
        <taxon>Alphaproteobacteria</taxon>
        <taxon>Hyphomicrobiales</taxon>
        <taxon>Stappiaceae</taxon>
        <taxon>Roseibium</taxon>
    </lineage>
</organism>
<sequence>MADWADISRSAKKHGDFAGRTKSEQDAYFEFFAGPESSRLLAVSLKMFMVFARVIQVHIERGLRLPVAGVAYTDPAMKK</sequence>
<evidence type="ECO:0000313" key="2">
    <source>
        <dbReference type="EMBL" id="CTQ73870.1"/>
    </source>
</evidence>
<dbReference type="GeneID" id="97671158"/>
<name>A0A0M6ZT00_9HYPH</name>
<accession>A0A0M6ZT00</accession>
<keyword evidence="3" id="KW-1185">Reference proteome</keyword>
<evidence type="ECO:0000313" key="3">
    <source>
        <dbReference type="Proteomes" id="UP000049983"/>
    </source>
</evidence>
<dbReference type="Proteomes" id="UP000049983">
    <property type="component" value="Unassembled WGS sequence"/>
</dbReference>
<dbReference type="RefSeq" id="WP_055111929.1">
    <property type="nucleotide sequence ID" value="NZ_CXWA01000005.1"/>
</dbReference>
<gene>
    <name evidence="2" type="ORF">LA5096_03830</name>
</gene>
<proteinExistence type="predicted"/>
<dbReference type="AlphaFoldDB" id="A0A0M6ZT00"/>
<protein>
    <submittedName>
        <fullName evidence="2">Uncharacterized protein</fullName>
    </submittedName>
</protein>
<dbReference type="STRING" id="311410.LA5095_00690"/>
<reference evidence="3" key="1">
    <citation type="submission" date="2015-07" db="EMBL/GenBank/DDBJ databases">
        <authorList>
            <person name="Rodrigo-Torres Lidia"/>
            <person name="Arahal R.David."/>
        </authorList>
    </citation>
    <scope>NUCLEOTIDE SEQUENCE [LARGE SCALE GENOMIC DNA]</scope>
    <source>
        <strain evidence="3">CECT 5096</strain>
    </source>
</reference>
<evidence type="ECO:0000256" key="1">
    <source>
        <dbReference type="SAM" id="MobiDB-lite"/>
    </source>
</evidence>
<feature type="region of interest" description="Disordered" evidence="1">
    <location>
        <begin position="1"/>
        <end position="20"/>
    </location>
</feature>